<evidence type="ECO:0000256" key="2">
    <source>
        <dbReference type="ARBA" id="ARBA00022475"/>
    </source>
</evidence>
<evidence type="ECO:0000256" key="5">
    <source>
        <dbReference type="ARBA" id="ARBA00023136"/>
    </source>
</evidence>
<dbReference type="PANTHER" id="PTHR30213:SF0">
    <property type="entry name" value="UPF0761 MEMBRANE PROTEIN YIHY"/>
    <property type="match status" value="1"/>
</dbReference>
<evidence type="ECO:0000256" key="6">
    <source>
        <dbReference type="SAM" id="Phobius"/>
    </source>
</evidence>
<dbReference type="AlphaFoldDB" id="A0A6J4U3B0"/>
<keyword evidence="3 6" id="KW-0812">Transmembrane</keyword>
<keyword evidence="5 6" id="KW-0472">Membrane</keyword>
<evidence type="ECO:0000256" key="3">
    <source>
        <dbReference type="ARBA" id="ARBA00022692"/>
    </source>
</evidence>
<dbReference type="GO" id="GO:0016787">
    <property type="term" value="F:hydrolase activity"/>
    <property type="evidence" value="ECO:0007669"/>
    <property type="project" value="UniProtKB-KW"/>
</dbReference>
<dbReference type="InterPro" id="IPR017039">
    <property type="entry name" value="Virul_fac_BrkB"/>
</dbReference>
<reference evidence="7" key="1">
    <citation type="submission" date="2020-02" db="EMBL/GenBank/DDBJ databases">
        <authorList>
            <person name="Meier V. D."/>
        </authorList>
    </citation>
    <scope>NUCLEOTIDE SEQUENCE</scope>
    <source>
        <strain evidence="7">AVDCRST_MAG49</strain>
    </source>
</reference>
<evidence type="ECO:0000256" key="4">
    <source>
        <dbReference type="ARBA" id="ARBA00022989"/>
    </source>
</evidence>
<sequence>MSDQSQIARVSEGRVSVLEAAKATLKDVKEDDIPGLAAQVAYHFLFSLVPLLILTAAIATTIGRAYEDVGDVTTNIIDWLSGRLPPQTAETLRPSIESALQTQTGSAVSLGALLALIGGRNAMGALMKALNVAFDVVETRPWWKQQAIAIGLTLSLGLAIVGSSAFFLLGEQIGNAIAGPLGLGDAFAFAWLVLRWPLIVVLLVTAFAVLYWAGPNVRASFTWITPGSVVAVILWGLVTFGLNIYFRFAGGYTGYGPLGGLLAFVFWLFLTALAILVGGELNAVVAQVKDPKTRSDLAEHPEKIDEGNVALRGALGAPAPAAAESSAGPTGRPAGVTAVQPTWSEVLKDLPSAERRAREALAREGADDQGRRFRSAVTALGVSAAAAASAAVFGASRRG</sequence>
<dbReference type="EMBL" id="CADCWG010000036">
    <property type="protein sequence ID" value="CAA9538860.1"/>
    <property type="molecule type" value="Genomic_DNA"/>
</dbReference>
<feature type="transmembrane region" description="Helical" evidence="6">
    <location>
        <begin position="258"/>
        <end position="285"/>
    </location>
</feature>
<evidence type="ECO:0000256" key="1">
    <source>
        <dbReference type="ARBA" id="ARBA00004651"/>
    </source>
</evidence>
<gene>
    <name evidence="7" type="ORF">AVDCRST_MAG49-625</name>
</gene>
<keyword evidence="2" id="KW-1003">Cell membrane</keyword>
<comment type="subcellular location">
    <subcellularLocation>
        <location evidence="1">Cell membrane</location>
        <topology evidence="1">Multi-pass membrane protein</topology>
    </subcellularLocation>
</comment>
<proteinExistence type="predicted"/>
<feature type="transmembrane region" description="Helical" evidence="6">
    <location>
        <begin position="223"/>
        <end position="246"/>
    </location>
</feature>
<evidence type="ECO:0000313" key="7">
    <source>
        <dbReference type="EMBL" id="CAA9538860.1"/>
    </source>
</evidence>
<feature type="transmembrane region" description="Helical" evidence="6">
    <location>
        <begin position="376"/>
        <end position="396"/>
    </location>
</feature>
<organism evidence="7">
    <name type="scientific">uncultured Thermomicrobiales bacterium</name>
    <dbReference type="NCBI Taxonomy" id="1645740"/>
    <lineage>
        <taxon>Bacteria</taxon>
        <taxon>Pseudomonadati</taxon>
        <taxon>Thermomicrobiota</taxon>
        <taxon>Thermomicrobia</taxon>
        <taxon>Thermomicrobiales</taxon>
        <taxon>environmental samples</taxon>
    </lineage>
</organism>
<accession>A0A6J4U3B0</accession>
<keyword evidence="7" id="KW-0378">Hydrolase</keyword>
<dbReference type="EC" id="3.1.-.-" evidence="7"/>
<dbReference type="PANTHER" id="PTHR30213">
    <property type="entry name" value="INNER MEMBRANE PROTEIN YHJD"/>
    <property type="match status" value="1"/>
</dbReference>
<feature type="transmembrane region" description="Helical" evidence="6">
    <location>
        <begin position="189"/>
        <end position="211"/>
    </location>
</feature>
<name>A0A6J4U3B0_9BACT</name>
<feature type="transmembrane region" description="Helical" evidence="6">
    <location>
        <begin position="40"/>
        <end position="59"/>
    </location>
</feature>
<protein>
    <submittedName>
        <fullName evidence="7">Ribonuclease BN</fullName>
        <ecNumber evidence="7">3.1.-.-</ecNumber>
    </submittedName>
</protein>
<keyword evidence="4 6" id="KW-1133">Transmembrane helix</keyword>
<dbReference type="NCBIfam" id="TIGR00765">
    <property type="entry name" value="yihY_not_rbn"/>
    <property type="match status" value="1"/>
</dbReference>
<dbReference type="Pfam" id="PF03631">
    <property type="entry name" value="Virul_fac_BrkB"/>
    <property type="match status" value="1"/>
</dbReference>
<dbReference type="GO" id="GO:0005886">
    <property type="term" value="C:plasma membrane"/>
    <property type="evidence" value="ECO:0007669"/>
    <property type="project" value="UniProtKB-SubCell"/>
</dbReference>
<feature type="transmembrane region" description="Helical" evidence="6">
    <location>
        <begin position="147"/>
        <end position="169"/>
    </location>
</feature>